<proteinExistence type="predicted"/>
<comment type="caution">
    <text evidence="2">The sequence shown here is derived from an EMBL/GenBank/DDBJ whole genome shotgun (WGS) entry which is preliminary data.</text>
</comment>
<evidence type="ECO:0000256" key="1">
    <source>
        <dbReference type="SAM" id="Phobius"/>
    </source>
</evidence>
<dbReference type="Proteomes" id="UP000269410">
    <property type="component" value="Unassembled WGS sequence"/>
</dbReference>
<reference evidence="2 3" key="1">
    <citation type="submission" date="2018-10" db="EMBL/GenBank/DDBJ databases">
        <title>Thermophilic Lithotrophy and Phototrophy in an Intertidal, Iron-rich, Geothermal Spring.</title>
        <authorList>
            <person name="Ward L.M."/>
            <person name="Idei A."/>
            <person name="Nakagawa M."/>
            <person name="Ueno Y."/>
            <person name="Fischer W."/>
            <person name="Mcglynn S.E."/>
        </authorList>
    </citation>
    <scope>NUCLEOTIDE SEQUENCE [LARGE SCALE GENOMIC DNA]</scope>
    <source>
        <strain evidence="2">J137</strain>
    </source>
</reference>
<dbReference type="EMBL" id="RFKV01000085">
    <property type="protein sequence ID" value="RMD76896.1"/>
    <property type="molecule type" value="Genomic_DNA"/>
</dbReference>
<feature type="transmembrane region" description="Helical" evidence="1">
    <location>
        <begin position="5"/>
        <end position="21"/>
    </location>
</feature>
<sequence>MKTVVINIVFFIFLFTYPIIFNQSSLIAQSTETPTVVDRPPLIESNKSDSIDNVDTNIKVQNEDLSDKTSKQENQDIMSALFGGLFGGLSIGFIFGLIFRDILLIKK</sequence>
<keyword evidence="1" id="KW-0812">Transmembrane</keyword>
<organism evidence="2 3">
    <name type="scientific">Candidatus Dojkabacteria bacterium</name>
    <dbReference type="NCBI Taxonomy" id="2099670"/>
    <lineage>
        <taxon>Bacteria</taxon>
        <taxon>Candidatus Dojkabacteria</taxon>
    </lineage>
</organism>
<feature type="transmembrane region" description="Helical" evidence="1">
    <location>
        <begin position="77"/>
        <end position="99"/>
    </location>
</feature>
<dbReference type="AlphaFoldDB" id="A0A3M0Z092"/>
<protein>
    <submittedName>
        <fullName evidence="2">Uncharacterized protein</fullName>
    </submittedName>
</protein>
<gene>
    <name evidence="2" type="ORF">D6810_02685</name>
</gene>
<evidence type="ECO:0000313" key="3">
    <source>
        <dbReference type="Proteomes" id="UP000269410"/>
    </source>
</evidence>
<keyword evidence="1" id="KW-1133">Transmembrane helix</keyword>
<name>A0A3M0Z092_9BACT</name>
<keyword evidence="1" id="KW-0472">Membrane</keyword>
<evidence type="ECO:0000313" key="2">
    <source>
        <dbReference type="EMBL" id="RMD76896.1"/>
    </source>
</evidence>
<accession>A0A3M0Z092</accession>